<comment type="caution">
    <text evidence="1">The sequence shown here is derived from an EMBL/GenBank/DDBJ whole genome shotgun (WGS) entry which is preliminary data.</text>
</comment>
<reference evidence="1 2" key="1">
    <citation type="submission" date="2017-11" db="EMBL/GenBank/DDBJ databases">
        <title>Draft genome of actinobacteria isolated from guarana (Paullinia cupana (Mart.) Ducke.</title>
        <authorList>
            <person name="Siqueira K.A."/>
            <person name="Liotti R.G."/>
            <person name="Mendes T.A.O."/>
            <person name="Soares M.A."/>
        </authorList>
    </citation>
    <scope>NUCLEOTIDE SEQUENCE [LARGE SCALE GENOMIC DNA]</scope>
    <source>
        <strain evidence="1 2">193</strain>
    </source>
</reference>
<keyword evidence="2" id="KW-1185">Reference proteome</keyword>
<protein>
    <submittedName>
        <fullName evidence="1">Uncharacterized protein</fullName>
    </submittedName>
</protein>
<dbReference type="RefSeq" id="WP_121889634.1">
    <property type="nucleotide sequence ID" value="NZ_PENI01000007.1"/>
</dbReference>
<name>A0A3M0I8U0_9ACTN</name>
<evidence type="ECO:0000313" key="1">
    <source>
        <dbReference type="EMBL" id="RMB85194.1"/>
    </source>
</evidence>
<dbReference type="Proteomes" id="UP000270471">
    <property type="component" value="Unassembled WGS sequence"/>
</dbReference>
<sequence length="169" mass="17501">MTAPADPLDPVRAALLRAAHTAADEVRDRARADAQETLRAARASADEVLARARDRGAADGAAAAAGERVRAVQDAWAAELAARAAVYAELRARVREGVRRALARGAVPQTRLAARARTLLGADAHVTAAPAGGVTGEVPGRRVDLSADALADRALERLGARAAALWEPP</sequence>
<accession>A0A3M0I8U0</accession>
<dbReference type="EMBL" id="PENI01000007">
    <property type="protein sequence ID" value="RMB85194.1"/>
    <property type="molecule type" value="Genomic_DNA"/>
</dbReference>
<gene>
    <name evidence="1" type="ORF">CTZ28_13590</name>
</gene>
<organism evidence="1 2">
    <name type="scientific">Streptomyces shenzhenensis</name>
    <dbReference type="NCBI Taxonomy" id="943815"/>
    <lineage>
        <taxon>Bacteria</taxon>
        <taxon>Bacillati</taxon>
        <taxon>Actinomycetota</taxon>
        <taxon>Actinomycetes</taxon>
        <taxon>Kitasatosporales</taxon>
        <taxon>Streptomycetaceae</taxon>
        <taxon>Streptomyces</taxon>
    </lineage>
</organism>
<evidence type="ECO:0000313" key="2">
    <source>
        <dbReference type="Proteomes" id="UP000270471"/>
    </source>
</evidence>
<dbReference type="AlphaFoldDB" id="A0A3M0I8U0"/>
<proteinExistence type="predicted"/>